<organism evidence="1 2">
    <name type="scientific">Gossypium mustelinum</name>
    <name type="common">Cotton</name>
    <name type="synonym">Gossypium caicoense</name>
    <dbReference type="NCBI Taxonomy" id="34275"/>
    <lineage>
        <taxon>Eukaryota</taxon>
        <taxon>Viridiplantae</taxon>
        <taxon>Streptophyta</taxon>
        <taxon>Embryophyta</taxon>
        <taxon>Tracheophyta</taxon>
        <taxon>Spermatophyta</taxon>
        <taxon>Magnoliopsida</taxon>
        <taxon>eudicotyledons</taxon>
        <taxon>Gunneridae</taxon>
        <taxon>Pentapetalae</taxon>
        <taxon>rosids</taxon>
        <taxon>malvids</taxon>
        <taxon>Malvales</taxon>
        <taxon>Malvaceae</taxon>
        <taxon>Malvoideae</taxon>
        <taxon>Gossypium</taxon>
    </lineage>
</organism>
<sequence length="61" mass="7079">MTIRVQEAPTRYPSTAMSRRFSLFNQTHNFERANLEYACVDPAQRIKPSFCHFTAPTRVTS</sequence>
<gene>
    <name evidence="1" type="ORF">E1A91_A08G061800v1</name>
</gene>
<keyword evidence="2" id="KW-1185">Reference proteome</keyword>
<dbReference type="Proteomes" id="UP000323597">
    <property type="component" value="Chromosome A08"/>
</dbReference>
<dbReference type="EMBL" id="CM017643">
    <property type="protein sequence ID" value="TYJ21399.1"/>
    <property type="molecule type" value="Genomic_DNA"/>
</dbReference>
<accession>A0A5D2Y5T6</accession>
<dbReference type="AlphaFoldDB" id="A0A5D2Y5T6"/>
<name>A0A5D2Y5T6_GOSMU</name>
<protein>
    <submittedName>
        <fullName evidence="1">Uncharacterized protein</fullName>
    </submittedName>
</protein>
<evidence type="ECO:0000313" key="1">
    <source>
        <dbReference type="EMBL" id="TYJ21399.1"/>
    </source>
</evidence>
<proteinExistence type="predicted"/>
<reference evidence="1 2" key="1">
    <citation type="submission" date="2019-07" db="EMBL/GenBank/DDBJ databases">
        <title>WGS assembly of Gossypium mustelinum.</title>
        <authorList>
            <person name="Chen Z.J."/>
            <person name="Sreedasyam A."/>
            <person name="Ando A."/>
            <person name="Song Q."/>
            <person name="De L."/>
            <person name="Hulse-Kemp A."/>
            <person name="Ding M."/>
            <person name="Ye W."/>
            <person name="Kirkbride R."/>
            <person name="Jenkins J."/>
            <person name="Plott C."/>
            <person name="Lovell J."/>
            <person name="Lin Y.-M."/>
            <person name="Vaughn R."/>
            <person name="Liu B."/>
            <person name="Li W."/>
            <person name="Simpson S."/>
            <person name="Scheffler B."/>
            <person name="Saski C."/>
            <person name="Grover C."/>
            <person name="Hu G."/>
            <person name="Conover J."/>
            <person name="Carlson J."/>
            <person name="Shu S."/>
            <person name="Boston L."/>
            <person name="Williams M."/>
            <person name="Peterson D."/>
            <person name="Mcgee K."/>
            <person name="Jones D."/>
            <person name="Wendel J."/>
            <person name="Stelly D."/>
            <person name="Grimwood J."/>
            <person name="Schmutz J."/>
        </authorList>
    </citation>
    <scope>NUCLEOTIDE SEQUENCE [LARGE SCALE GENOMIC DNA]</scope>
    <source>
        <strain evidence="1">1408120.09</strain>
    </source>
</reference>
<evidence type="ECO:0000313" key="2">
    <source>
        <dbReference type="Proteomes" id="UP000323597"/>
    </source>
</evidence>